<keyword evidence="9" id="KW-0175">Coiled coil</keyword>
<comment type="similarity">
    <text evidence="8">Belongs to the adenylyl cyclase class-4/guanylyl cyclase family.</text>
</comment>
<dbReference type="PANTHER" id="PTHR45655:SF6">
    <property type="entry name" value="HEAD-SPECIFIC GUANYLATE CYCLASE"/>
    <property type="match status" value="1"/>
</dbReference>
<organism evidence="11 12">
    <name type="scientific">Dimorphilus gyrociliatus</name>
    <dbReference type="NCBI Taxonomy" id="2664684"/>
    <lineage>
        <taxon>Eukaryota</taxon>
        <taxon>Metazoa</taxon>
        <taxon>Spiralia</taxon>
        <taxon>Lophotrochozoa</taxon>
        <taxon>Annelida</taxon>
        <taxon>Polychaeta</taxon>
        <taxon>Polychaeta incertae sedis</taxon>
        <taxon>Dinophilidae</taxon>
        <taxon>Dimorphilus</taxon>
    </lineage>
</organism>
<keyword evidence="12" id="KW-1185">Reference proteome</keyword>
<dbReference type="InterPro" id="IPR011645">
    <property type="entry name" value="HNOB_dom_associated"/>
</dbReference>
<reference evidence="11 12" key="1">
    <citation type="submission" date="2020-08" db="EMBL/GenBank/DDBJ databases">
        <authorList>
            <person name="Hejnol A."/>
        </authorList>
    </citation>
    <scope>NUCLEOTIDE SEQUENCE [LARGE SCALE GENOMIC DNA]</scope>
</reference>
<comment type="caution">
    <text evidence="11">The sequence shown here is derived from an EMBL/GenBank/DDBJ whole genome shotgun (WGS) entry which is preliminary data.</text>
</comment>
<feature type="coiled-coil region" evidence="9">
    <location>
        <begin position="354"/>
        <end position="381"/>
    </location>
</feature>
<dbReference type="Proteomes" id="UP000549394">
    <property type="component" value="Unassembled WGS sequence"/>
</dbReference>
<evidence type="ECO:0000256" key="1">
    <source>
        <dbReference type="ARBA" id="ARBA00004496"/>
    </source>
</evidence>
<sequence length="617" mass="69419">MAFFLCCRRRFKTQVGVLIPAKIAYNEDKPEGDVPEDTKFGWMACKDDEETKEGDQLQLSTLQKTVASIVQPSLNDNETAEEYCKNFVTEHKQRIRSIGCSIRQLISNLNGLRPSKSSCSNSFVCFNHDSDGSFYVRANFIEEKLSTFYQQFFIHLATFVFGEEIDMKIAEDKETVVVYRVTCKNRPKDNTPSKLDYPIDMATMCEILPFHLMLNKDLLIEQLGSALSRILQLHDFQHQVHFAKYFSIVQPQIDMIIPQTIASNTNVPFEIQLRFGSQSHLNFNSENGLAVVAQKLKLKGQFLFVEECDSYLFLGSPVVAGLDQLIGNGIFISDVPIHDATRDVILVGEQSKAQDGLKKRMERLNAEVEEACKAVEVEKEKNVELLNLIFPENIAKELWLGNEVVPSNLEDVTMLFSDLVGFTSICSTATPFQVIRMLSALYTLCDAACEKLDIYKIETIGDAYCVAGGLHKTSKYHAQQICWMALEMLNAAGKVKTHDSRPIRMRIGVHSGPVMAGVVGKKMPRYCLFGNNVTLANKFESGSEAMKTNVSPTTYRLVENTKGFSFVPRRKEDLPKGFPAGEGIGYFLQSYKHSTVSDESCIELHTEAAMKEYFPIS</sequence>
<dbReference type="SMART" id="SM00044">
    <property type="entry name" value="CYCc"/>
    <property type="match status" value="1"/>
</dbReference>
<dbReference type="Pfam" id="PF00211">
    <property type="entry name" value="Guanylate_cyc"/>
    <property type="match status" value="1"/>
</dbReference>
<dbReference type="Gene3D" id="3.30.70.1230">
    <property type="entry name" value="Nucleotide cyclase"/>
    <property type="match status" value="1"/>
</dbReference>
<protein>
    <recommendedName>
        <fullName evidence="2">guanylate cyclase</fullName>
        <ecNumber evidence="2">4.6.1.2</ecNumber>
    </recommendedName>
</protein>
<evidence type="ECO:0000256" key="4">
    <source>
        <dbReference type="ARBA" id="ARBA00022741"/>
    </source>
</evidence>
<dbReference type="SUPFAM" id="SSF55073">
    <property type="entry name" value="Nucleotide cyclase"/>
    <property type="match status" value="1"/>
</dbReference>
<name>A0A7I8VM12_9ANNE</name>
<evidence type="ECO:0000256" key="2">
    <source>
        <dbReference type="ARBA" id="ARBA00012202"/>
    </source>
</evidence>
<dbReference type="GO" id="GO:0008074">
    <property type="term" value="C:guanylate cyclase complex, soluble"/>
    <property type="evidence" value="ECO:0007669"/>
    <property type="project" value="TreeGrafter"/>
</dbReference>
<keyword evidence="3" id="KW-0963">Cytoplasm</keyword>
<dbReference type="Gene3D" id="3.30.450.260">
    <property type="entry name" value="Haem NO binding associated domain"/>
    <property type="match status" value="1"/>
</dbReference>
<evidence type="ECO:0000256" key="6">
    <source>
        <dbReference type="ARBA" id="ARBA00023239"/>
    </source>
</evidence>
<dbReference type="FunFam" id="3.30.450.260:FF:000002">
    <property type="entry name" value="guanylate cyclase soluble subunit alpha-2"/>
    <property type="match status" value="1"/>
</dbReference>
<accession>A0A7I8VM12</accession>
<evidence type="ECO:0000313" key="12">
    <source>
        <dbReference type="Proteomes" id="UP000549394"/>
    </source>
</evidence>
<keyword evidence="5" id="KW-0342">GTP-binding</keyword>
<dbReference type="PROSITE" id="PS00452">
    <property type="entry name" value="GUANYLATE_CYCLASE_1"/>
    <property type="match status" value="1"/>
</dbReference>
<evidence type="ECO:0000313" key="11">
    <source>
        <dbReference type="EMBL" id="CAD5116358.1"/>
    </source>
</evidence>
<dbReference type="PROSITE" id="PS50125">
    <property type="entry name" value="GUANYLATE_CYCLASE_2"/>
    <property type="match status" value="1"/>
</dbReference>
<dbReference type="Pfam" id="PF07701">
    <property type="entry name" value="HNOBA"/>
    <property type="match status" value="1"/>
</dbReference>
<dbReference type="EMBL" id="CAJFCJ010000006">
    <property type="protein sequence ID" value="CAD5116358.1"/>
    <property type="molecule type" value="Genomic_DNA"/>
</dbReference>
<evidence type="ECO:0000256" key="8">
    <source>
        <dbReference type="RuleBase" id="RU000405"/>
    </source>
</evidence>
<comment type="subcellular location">
    <subcellularLocation>
        <location evidence="1">Cytoplasm</location>
    </subcellularLocation>
</comment>
<evidence type="ECO:0000256" key="7">
    <source>
        <dbReference type="ARBA" id="ARBA00023293"/>
    </source>
</evidence>
<dbReference type="GO" id="GO:0004383">
    <property type="term" value="F:guanylate cyclase activity"/>
    <property type="evidence" value="ECO:0007669"/>
    <property type="project" value="UniProtKB-EC"/>
</dbReference>
<dbReference type="AlphaFoldDB" id="A0A7I8VM12"/>
<gene>
    <name evidence="11" type="ORF">DGYR_LOCUS4995</name>
</gene>
<evidence type="ECO:0000256" key="9">
    <source>
        <dbReference type="SAM" id="Coils"/>
    </source>
</evidence>
<keyword evidence="4" id="KW-0547">Nucleotide-binding</keyword>
<dbReference type="EC" id="4.6.1.2" evidence="2"/>
<dbReference type="CDD" id="cd07302">
    <property type="entry name" value="CHD"/>
    <property type="match status" value="1"/>
</dbReference>
<dbReference type="GO" id="GO:0070482">
    <property type="term" value="P:response to oxygen levels"/>
    <property type="evidence" value="ECO:0007669"/>
    <property type="project" value="TreeGrafter"/>
</dbReference>
<dbReference type="InterPro" id="IPR029787">
    <property type="entry name" value="Nucleotide_cyclase"/>
</dbReference>
<dbReference type="InterPro" id="IPR042463">
    <property type="entry name" value="HNOB_dom_associated_sf"/>
</dbReference>
<dbReference type="GO" id="GO:0005525">
    <property type="term" value="F:GTP binding"/>
    <property type="evidence" value="ECO:0007669"/>
    <property type="project" value="UniProtKB-KW"/>
</dbReference>
<keyword evidence="6 8" id="KW-0456">Lyase</keyword>
<dbReference type="PANTHER" id="PTHR45655">
    <property type="entry name" value="GUANYLATE CYCLASE SOLUBLE SUBUNIT BETA-2"/>
    <property type="match status" value="1"/>
</dbReference>
<feature type="domain" description="Guanylate cyclase" evidence="10">
    <location>
        <begin position="413"/>
        <end position="540"/>
    </location>
</feature>
<keyword evidence="7" id="KW-0141">cGMP biosynthesis</keyword>
<dbReference type="Gene3D" id="6.10.250.780">
    <property type="match status" value="1"/>
</dbReference>
<evidence type="ECO:0000259" key="10">
    <source>
        <dbReference type="PROSITE" id="PS50125"/>
    </source>
</evidence>
<proteinExistence type="inferred from homology"/>
<dbReference type="InterPro" id="IPR001054">
    <property type="entry name" value="A/G_cyclase"/>
</dbReference>
<dbReference type="GO" id="GO:0019934">
    <property type="term" value="P:cGMP-mediated signaling"/>
    <property type="evidence" value="ECO:0007669"/>
    <property type="project" value="TreeGrafter"/>
</dbReference>
<dbReference type="InterPro" id="IPR018297">
    <property type="entry name" value="A/G_cyclase_CS"/>
</dbReference>
<evidence type="ECO:0000256" key="3">
    <source>
        <dbReference type="ARBA" id="ARBA00022490"/>
    </source>
</evidence>
<dbReference type="OrthoDB" id="6127067at2759"/>
<dbReference type="FunFam" id="3.30.70.1230:FF:000007">
    <property type="entry name" value="Guanylate cyclase soluble subunit alpha-3"/>
    <property type="match status" value="1"/>
</dbReference>
<evidence type="ECO:0000256" key="5">
    <source>
        <dbReference type="ARBA" id="ARBA00023134"/>
    </source>
</evidence>